<dbReference type="Gene3D" id="3.40.50.300">
    <property type="entry name" value="P-loop containing nucleotide triphosphate hydrolases"/>
    <property type="match status" value="2"/>
</dbReference>
<dbReference type="PANTHER" id="PTHR37937">
    <property type="entry name" value="CONJUGATIVE TRANSFER: DNA TRANSPORT"/>
    <property type="match status" value="1"/>
</dbReference>
<evidence type="ECO:0000256" key="6">
    <source>
        <dbReference type="SAM" id="Phobius"/>
    </source>
</evidence>
<sequence length="580" mass="65833">MNSVFSTYKVLMLSLASIVLSIPVTFITVNIYWDMSSSLNIMLLLTVLLDFISTLRSPTPPIDLSTLWELFAHSKYSGLIFQFIGIPLLLSFTLSVLFIVLCLKSRVSSKQLAHVSGPKFYLGNKAIKHAQSKHKHDLGSSRMTTCGVNIHPKIKITQAREQNNFLILGTTGAGKSTVFKPLVKQAIERGDNAVIYDEKAEYTENFYHKETSILIAPWDKRSAKWNISEDIKSKQDAELFAQCLIPRSPSADPLWDQGARIILVSMLMRLINEQGNAWGWCDLYKQLTFSPEKARSIFVEHYPLANTLLEPNSKTTQSFYVHIMSKLSWIEDLAKAWPPQFKKEFSLSRWVKKDSAKRIVIIQADSQFQNLGEPLCNAIISFMTRHYLSGSNPSKKRTWLFIDEFANLPRNPSISKWLELARANGARSVLCTQSISQLHDIYGKDEANTILNLLSNVIAFRMGAAGSDAEDTANIFGQYEAEIPNYEHRKRIGTRLDKPLVKKSDLVQLAQPTRSGVEGYMQIPGWESVYKLRWPLFKSARNAKKKIPAKWLSDSKPRKQVINKSQTNRLNKRNANNDVN</sequence>
<evidence type="ECO:0000256" key="3">
    <source>
        <dbReference type="ARBA" id="ARBA00022692"/>
    </source>
</evidence>
<keyword evidence="5 6" id="KW-0472">Membrane</keyword>
<evidence type="ECO:0000313" key="9">
    <source>
        <dbReference type="Proteomes" id="UP001441914"/>
    </source>
</evidence>
<gene>
    <name evidence="8" type="ORF">QYQ95_14300</name>
</gene>
<dbReference type="InterPro" id="IPR027417">
    <property type="entry name" value="P-loop_NTPase"/>
</dbReference>
<dbReference type="GO" id="GO:0003677">
    <property type="term" value="F:DNA binding"/>
    <property type="evidence" value="ECO:0007669"/>
    <property type="project" value="UniProtKB-KW"/>
</dbReference>
<dbReference type="PANTHER" id="PTHR37937:SF1">
    <property type="entry name" value="CONJUGATIVE TRANSFER: DNA TRANSPORT"/>
    <property type="match status" value="1"/>
</dbReference>
<keyword evidence="3 6" id="KW-0812">Transmembrane</keyword>
<protein>
    <submittedName>
        <fullName evidence="8">Type IV secretion system DNA-binding domain-containing protein</fullName>
    </submittedName>
</protein>
<evidence type="ECO:0000256" key="2">
    <source>
        <dbReference type="ARBA" id="ARBA00022475"/>
    </source>
</evidence>
<keyword evidence="8" id="KW-0238">DNA-binding</keyword>
<reference evidence="8 9" key="1">
    <citation type="journal article" date="2024" name="Elife">
        <title>Polysaccharide breakdown products drive degradation-dispersal cycles of foraging bacteria through changes in metabolism and motility.</title>
        <authorList>
            <person name="Stubbusch A.K."/>
            <person name="Keegstra J.M."/>
            <person name="Schwartzman J."/>
            <person name="Pontrelli S."/>
            <person name="Clerc E.E."/>
            <person name="Stocker R."/>
            <person name="Magnabosco C."/>
            <person name="Schubert O.T."/>
            <person name="Ackermann M."/>
            <person name="D'Souza G.G."/>
        </authorList>
    </citation>
    <scope>NUCLEOTIDE SEQUENCE [LARGE SCALE GENOMIC DNA]</scope>
    <source>
        <strain evidence="8 9">ZF270</strain>
    </source>
</reference>
<feature type="transmembrane region" description="Helical" evidence="6">
    <location>
        <begin position="12"/>
        <end position="33"/>
    </location>
</feature>
<dbReference type="Proteomes" id="UP001441914">
    <property type="component" value="Chromosome 1"/>
</dbReference>
<feature type="domain" description="Type IV secretion system coupling protein TraD DNA-binding" evidence="7">
    <location>
        <begin position="151"/>
        <end position="482"/>
    </location>
</feature>
<name>A0AAN0M022_9VIBR</name>
<evidence type="ECO:0000256" key="5">
    <source>
        <dbReference type="ARBA" id="ARBA00023136"/>
    </source>
</evidence>
<keyword evidence="2" id="KW-1003">Cell membrane</keyword>
<feature type="transmembrane region" description="Helical" evidence="6">
    <location>
        <begin position="40"/>
        <end position="59"/>
    </location>
</feature>
<dbReference type="AlphaFoldDB" id="A0AAN0M022"/>
<feature type="transmembrane region" description="Helical" evidence="6">
    <location>
        <begin position="79"/>
        <end position="103"/>
    </location>
</feature>
<evidence type="ECO:0000256" key="4">
    <source>
        <dbReference type="ARBA" id="ARBA00022989"/>
    </source>
</evidence>
<dbReference type="RefSeq" id="WP_016801022.1">
    <property type="nucleotide sequence ID" value="NZ_AIDR02000027.1"/>
</dbReference>
<comment type="subcellular location">
    <subcellularLocation>
        <location evidence="1">Cell membrane</location>
        <topology evidence="1">Multi-pass membrane protein</topology>
    </subcellularLocation>
</comment>
<dbReference type="EMBL" id="CP135176">
    <property type="protein sequence ID" value="WZS85594.1"/>
    <property type="molecule type" value="Genomic_DNA"/>
</dbReference>
<dbReference type="GO" id="GO:0005886">
    <property type="term" value="C:plasma membrane"/>
    <property type="evidence" value="ECO:0007669"/>
    <property type="project" value="UniProtKB-SubCell"/>
</dbReference>
<dbReference type="InterPro" id="IPR051539">
    <property type="entry name" value="T4SS-coupling_protein"/>
</dbReference>
<dbReference type="Pfam" id="PF10412">
    <property type="entry name" value="TrwB_AAD_bind"/>
    <property type="match status" value="1"/>
</dbReference>
<dbReference type="InterPro" id="IPR019476">
    <property type="entry name" value="T4SS_TraD_DNA-bd"/>
</dbReference>
<evidence type="ECO:0000256" key="1">
    <source>
        <dbReference type="ARBA" id="ARBA00004651"/>
    </source>
</evidence>
<evidence type="ECO:0000259" key="7">
    <source>
        <dbReference type="Pfam" id="PF10412"/>
    </source>
</evidence>
<keyword evidence="4 6" id="KW-1133">Transmembrane helix</keyword>
<organism evidence="8 9">
    <name type="scientific">Vibrio cyclitrophicus ZF270</name>
    <dbReference type="NCBI Taxonomy" id="1136176"/>
    <lineage>
        <taxon>Bacteria</taxon>
        <taxon>Pseudomonadati</taxon>
        <taxon>Pseudomonadota</taxon>
        <taxon>Gammaproteobacteria</taxon>
        <taxon>Vibrionales</taxon>
        <taxon>Vibrionaceae</taxon>
        <taxon>Vibrio</taxon>
    </lineage>
</organism>
<keyword evidence="9" id="KW-1185">Reference proteome</keyword>
<proteinExistence type="predicted"/>
<accession>A0AAN0M022</accession>
<dbReference type="SUPFAM" id="SSF52540">
    <property type="entry name" value="P-loop containing nucleoside triphosphate hydrolases"/>
    <property type="match status" value="1"/>
</dbReference>
<evidence type="ECO:0000313" key="8">
    <source>
        <dbReference type="EMBL" id="WZS85594.1"/>
    </source>
</evidence>
<dbReference type="CDD" id="cd01127">
    <property type="entry name" value="TrwB_TraG_TraD_VirD4"/>
    <property type="match status" value="1"/>
</dbReference>